<keyword evidence="1" id="KW-0472">Membrane</keyword>
<dbReference type="AlphaFoldDB" id="A0A1G1ZFR8"/>
<protein>
    <recommendedName>
        <fullName evidence="4">PrgI family protein</fullName>
    </recommendedName>
</protein>
<comment type="caution">
    <text evidence="2">The sequence shown here is derived from an EMBL/GenBank/DDBJ whole genome shotgun (WGS) entry which is preliminary data.</text>
</comment>
<proteinExistence type="predicted"/>
<organism evidence="2 3">
    <name type="scientific">Candidatus Harrisonbacteria bacterium RIFCSPHIGHO2_12_FULL_48_16</name>
    <dbReference type="NCBI Taxonomy" id="1798405"/>
    <lineage>
        <taxon>Bacteria</taxon>
        <taxon>Candidatus Harrisoniibacteriota</taxon>
    </lineage>
</organism>
<evidence type="ECO:0008006" key="4">
    <source>
        <dbReference type="Google" id="ProtNLM"/>
    </source>
</evidence>
<dbReference type="Pfam" id="PF12666">
    <property type="entry name" value="PrgI"/>
    <property type="match status" value="1"/>
</dbReference>
<keyword evidence="1" id="KW-0812">Transmembrane</keyword>
<evidence type="ECO:0000313" key="2">
    <source>
        <dbReference type="EMBL" id="OGY63402.1"/>
    </source>
</evidence>
<name>A0A1G1ZFR8_9BACT</name>
<gene>
    <name evidence="2" type="ORF">A3E64_01685</name>
</gene>
<feature type="transmembrane region" description="Helical" evidence="1">
    <location>
        <begin position="24"/>
        <end position="41"/>
    </location>
</feature>
<evidence type="ECO:0000256" key="1">
    <source>
        <dbReference type="SAM" id="Phobius"/>
    </source>
</evidence>
<dbReference type="InterPro" id="IPR024414">
    <property type="entry name" value="Uncharacterised_PrgI"/>
</dbReference>
<reference evidence="2 3" key="1">
    <citation type="journal article" date="2016" name="Nat. Commun.">
        <title>Thousands of microbial genomes shed light on interconnected biogeochemical processes in an aquifer system.</title>
        <authorList>
            <person name="Anantharaman K."/>
            <person name="Brown C.T."/>
            <person name="Hug L.A."/>
            <person name="Sharon I."/>
            <person name="Castelle C.J."/>
            <person name="Probst A.J."/>
            <person name="Thomas B.C."/>
            <person name="Singh A."/>
            <person name="Wilkins M.J."/>
            <person name="Karaoz U."/>
            <person name="Brodie E.L."/>
            <person name="Williams K.H."/>
            <person name="Hubbard S.S."/>
            <person name="Banfield J.F."/>
        </authorList>
    </citation>
    <scope>NUCLEOTIDE SEQUENCE [LARGE SCALE GENOMIC DNA]</scope>
</reference>
<dbReference type="EMBL" id="MHJH01000039">
    <property type="protein sequence ID" value="OGY63402.1"/>
    <property type="molecule type" value="Genomic_DNA"/>
</dbReference>
<dbReference type="Proteomes" id="UP000177174">
    <property type="component" value="Unassembled WGS sequence"/>
</dbReference>
<feature type="transmembrane region" description="Helical" evidence="1">
    <location>
        <begin position="47"/>
        <end position="65"/>
    </location>
</feature>
<evidence type="ECO:0000313" key="3">
    <source>
        <dbReference type="Proteomes" id="UP000177174"/>
    </source>
</evidence>
<keyword evidence="1" id="KW-1133">Transmembrane helix</keyword>
<dbReference type="STRING" id="1798405.A3E64_01685"/>
<accession>A0A1G1ZFR8</accession>
<sequence length="129" mass="14787">MQFQVPQFIETESKLVGPLTLKQFIYLGVAGLISFGLFFVLKTFVWAMATILLGIIAASLAFIKYNGRPLVVILQSALAYLWKPKLYLWQKQEQKIEEKEMKVPEEGTVSKLKNMWLNLITKKPPVNKL</sequence>